<sequence>MVVGIDAYEDVPFNDESRLSQIKNFCLKTEWFEVHKDSLKESSTVLLSKALVSLLAKALTYLLAPETHSDKKMENTHTASARTLYTGAPEEMEADALRAATAAFVSSKRPVSVCQPTKVSISVLYRTLASGYLR</sequence>
<dbReference type="Proteomes" id="UP000245207">
    <property type="component" value="Unassembled WGS sequence"/>
</dbReference>
<evidence type="ECO:0000313" key="2">
    <source>
        <dbReference type="Proteomes" id="UP000245207"/>
    </source>
</evidence>
<evidence type="ECO:0000313" key="1">
    <source>
        <dbReference type="EMBL" id="PWA74817.1"/>
    </source>
</evidence>
<accession>A0A2U1NMS9</accession>
<dbReference type="AlphaFoldDB" id="A0A2U1NMS9"/>
<dbReference type="EMBL" id="PKPP01002505">
    <property type="protein sequence ID" value="PWA74817.1"/>
    <property type="molecule type" value="Genomic_DNA"/>
</dbReference>
<proteinExistence type="predicted"/>
<keyword evidence="2" id="KW-1185">Reference proteome</keyword>
<name>A0A2U1NMS9_ARTAN</name>
<reference evidence="1 2" key="1">
    <citation type="journal article" date="2018" name="Mol. Plant">
        <title>The genome of Artemisia annua provides insight into the evolution of Asteraceae family and artemisinin biosynthesis.</title>
        <authorList>
            <person name="Shen Q."/>
            <person name="Zhang L."/>
            <person name="Liao Z."/>
            <person name="Wang S."/>
            <person name="Yan T."/>
            <person name="Shi P."/>
            <person name="Liu M."/>
            <person name="Fu X."/>
            <person name="Pan Q."/>
            <person name="Wang Y."/>
            <person name="Lv Z."/>
            <person name="Lu X."/>
            <person name="Zhang F."/>
            <person name="Jiang W."/>
            <person name="Ma Y."/>
            <person name="Chen M."/>
            <person name="Hao X."/>
            <person name="Li L."/>
            <person name="Tang Y."/>
            <person name="Lv G."/>
            <person name="Zhou Y."/>
            <person name="Sun X."/>
            <person name="Brodelius P.E."/>
            <person name="Rose J.K.C."/>
            <person name="Tang K."/>
        </authorList>
    </citation>
    <scope>NUCLEOTIDE SEQUENCE [LARGE SCALE GENOMIC DNA]</scope>
    <source>
        <strain evidence="2">cv. Huhao1</strain>
        <tissue evidence="1">Leaf</tissue>
    </source>
</reference>
<protein>
    <submittedName>
        <fullName evidence="1">Uncharacterized protein</fullName>
    </submittedName>
</protein>
<organism evidence="1 2">
    <name type="scientific">Artemisia annua</name>
    <name type="common">Sweet wormwood</name>
    <dbReference type="NCBI Taxonomy" id="35608"/>
    <lineage>
        <taxon>Eukaryota</taxon>
        <taxon>Viridiplantae</taxon>
        <taxon>Streptophyta</taxon>
        <taxon>Embryophyta</taxon>
        <taxon>Tracheophyta</taxon>
        <taxon>Spermatophyta</taxon>
        <taxon>Magnoliopsida</taxon>
        <taxon>eudicotyledons</taxon>
        <taxon>Gunneridae</taxon>
        <taxon>Pentapetalae</taxon>
        <taxon>asterids</taxon>
        <taxon>campanulids</taxon>
        <taxon>Asterales</taxon>
        <taxon>Asteraceae</taxon>
        <taxon>Asteroideae</taxon>
        <taxon>Anthemideae</taxon>
        <taxon>Artemisiinae</taxon>
        <taxon>Artemisia</taxon>
    </lineage>
</organism>
<comment type="caution">
    <text evidence="1">The sequence shown here is derived from an EMBL/GenBank/DDBJ whole genome shotgun (WGS) entry which is preliminary data.</text>
</comment>
<gene>
    <name evidence="1" type="ORF">CTI12_AA238970</name>
</gene>